<feature type="region of interest" description="Disordered" evidence="4">
    <location>
        <begin position="1666"/>
        <end position="1695"/>
    </location>
</feature>
<dbReference type="InterPro" id="IPR011993">
    <property type="entry name" value="PH-like_dom_sf"/>
</dbReference>
<dbReference type="GO" id="GO:0005085">
    <property type="term" value="F:guanyl-nucleotide exchange factor activity"/>
    <property type="evidence" value="ECO:0007669"/>
    <property type="project" value="UniProtKB-KW"/>
</dbReference>
<accession>A0AAW2I2E6</accession>
<feature type="region of interest" description="Disordered" evidence="4">
    <location>
        <begin position="1373"/>
        <end position="1423"/>
    </location>
</feature>
<dbReference type="FunFam" id="1.20.900.10:FF:000003">
    <property type="entry name" value="Rho guanine nucleotide exchange factor 10 like"/>
    <property type="match status" value="1"/>
</dbReference>
<dbReference type="SUPFAM" id="SSF48065">
    <property type="entry name" value="DBL homology domain (DH-domain)"/>
    <property type="match status" value="1"/>
</dbReference>
<feature type="compositionally biased region" description="Basic and acidic residues" evidence="4">
    <location>
        <begin position="637"/>
        <end position="648"/>
    </location>
</feature>
<evidence type="ECO:0000256" key="2">
    <source>
        <dbReference type="ARBA" id="ARBA00022658"/>
    </source>
</evidence>
<organism evidence="6">
    <name type="scientific">Menopon gallinae</name>
    <name type="common">poultry shaft louse</name>
    <dbReference type="NCBI Taxonomy" id="328185"/>
    <lineage>
        <taxon>Eukaryota</taxon>
        <taxon>Metazoa</taxon>
        <taxon>Ecdysozoa</taxon>
        <taxon>Arthropoda</taxon>
        <taxon>Hexapoda</taxon>
        <taxon>Insecta</taxon>
        <taxon>Pterygota</taxon>
        <taxon>Neoptera</taxon>
        <taxon>Paraneoptera</taxon>
        <taxon>Psocodea</taxon>
        <taxon>Troctomorpha</taxon>
        <taxon>Phthiraptera</taxon>
        <taxon>Amblycera</taxon>
        <taxon>Menoponidae</taxon>
        <taxon>Menopon</taxon>
    </lineage>
</organism>
<dbReference type="Gene3D" id="2.30.29.30">
    <property type="entry name" value="Pleckstrin-homology domain (PH domain)/Phosphotyrosine-binding domain (PTB)"/>
    <property type="match status" value="1"/>
</dbReference>
<dbReference type="InterPro" id="IPR036322">
    <property type="entry name" value="WD40_repeat_dom_sf"/>
</dbReference>
<protein>
    <recommendedName>
        <fullName evidence="5">DH domain-containing protein</fullName>
    </recommendedName>
</protein>
<dbReference type="InterPro" id="IPR015943">
    <property type="entry name" value="WD40/YVTN_repeat-like_dom_sf"/>
</dbReference>
<evidence type="ECO:0000256" key="1">
    <source>
        <dbReference type="ARBA" id="ARBA00022553"/>
    </source>
</evidence>
<feature type="region of interest" description="Disordered" evidence="4">
    <location>
        <begin position="189"/>
        <end position="225"/>
    </location>
</feature>
<feature type="region of interest" description="Disordered" evidence="4">
    <location>
        <begin position="1"/>
        <end position="48"/>
    </location>
</feature>
<evidence type="ECO:0000259" key="5">
    <source>
        <dbReference type="PROSITE" id="PS50010"/>
    </source>
</evidence>
<feature type="coiled-coil region" evidence="3">
    <location>
        <begin position="1043"/>
        <end position="1070"/>
    </location>
</feature>
<dbReference type="InterPro" id="IPR035899">
    <property type="entry name" value="DBL_dom_sf"/>
</dbReference>
<feature type="region of interest" description="Disordered" evidence="4">
    <location>
        <begin position="258"/>
        <end position="436"/>
    </location>
</feature>
<gene>
    <name evidence="6" type="ORF">PYX00_003609</name>
</gene>
<comment type="caution">
    <text evidence="6">The sequence shown here is derived from an EMBL/GenBank/DDBJ whole genome shotgun (WGS) entry which is preliminary data.</text>
</comment>
<keyword evidence="1" id="KW-0597">Phosphoprotein</keyword>
<feature type="domain" description="DH" evidence="5">
    <location>
        <begin position="855"/>
        <end position="1043"/>
    </location>
</feature>
<dbReference type="PANTHER" id="PTHR12877:SF15">
    <property type="entry name" value="RHO GUANINE NUCLEOTIDE EXCHANGE FACTOR 17"/>
    <property type="match status" value="1"/>
</dbReference>
<feature type="compositionally biased region" description="Basic and acidic residues" evidence="4">
    <location>
        <begin position="342"/>
        <end position="375"/>
    </location>
</feature>
<dbReference type="PANTHER" id="PTHR12877">
    <property type="entry name" value="RHO GUANINE NUCLEOTIDE EXCHANGE FACTOR"/>
    <property type="match status" value="1"/>
</dbReference>
<feature type="compositionally biased region" description="Low complexity" evidence="4">
    <location>
        <begin position="210"/>
        <end position="220"/>
    </location>
</feature>
<keyword evidence="3" id="KW-0175">Coiled coil</keyword>
<dbReference type="PROSITE" id="PS50010">
    <property type="entry name" value="DH_2"/>
    <property type="match status" value="1"/>
</dbReference>
<dbReference type="Gene3D" id="2.130.10.10">
    <property type="entry name" value="YVTN repeat-like/Quinoprotein amine dehydrogenase"/>
    <property type="match status" value="1"/>
</dbReference>
<dbReference type="InterPro" id="IPR000219">
    <property type="entry name" value="DH_dom"/>
</dbReference>
<dbReference type="GO" id="GO:0005737">
    <property type="term" value="C:cytoplasm"/>
    <property type="evidence" value="ECO:0007669"/>
    <property type="project" value="UniProtKB-ARBA"/>
</dbReference>
<dbReference type="GO" id="GO:0030036">
    <property type="term" value="P:actin cytoskeleton organization"/>
    <property type="evidence" value="ECO:0007669"/>
    <property type="project" value="TreeGrafter"/>
</dbReference>
<dbReference type="Pfam" id="PF19056">
    <property type="entry name" value="WD40_2"/>
    <property type="match status" value="1"/>
</dbReference>
<dbReference type="Pfam" id="PF19057">
    <property type="entry name" value="PH_19"/>
    <property type="match status" value="1"/>
</dbReference>
<feature type="compositionally biased region" description="Basic and acidic residues" evidence="4">
    <location>
        <begin position="660"/>
        <end position="674"/>
    </location>
</feature>
<feature type="compositionally biased region" description="Basic and acidic residues" evidence="4">
    <location>
        <begin position="276"/>
        <end position="290"/>
    </location>
</feature>
<evidence type="ECO:0000256" key="4">
    <source>
        <dbReference type="SAM" id="MobiDB-lite"/>
    </source>
</evidence>
<feature type="region of interest" description="Disordered" evidence="4">
    <location>
        <begin position="722"/>
        <end position="771"/>
    </location>
</feature>
<feature type="compositionally biased region" description="Basic and acidic residues" evidence="4">
    <location>
        <begin position="574"/>
        <end position="588"/>
    </location>
</feature>
<feature type="compositionally biased region" description="Polar residues" evidence="4">
    <location>
        <begin position="306"/>
        <end position="341"/>
    </location>
</feature>
<dbReference type="SUPFAM" id="SSF50978">
    <property type="entry name" value="WD40 repeat-like"/>
    <property type="match status" value="1"/>
</dbReference>
<dbReference type="GO" id="GO:0051496">
    <property type="term" value="P:positive regulation of stress fiber assembly"/>
    <property type="evidence" value="ECO:0007669"/>
    <property type="project" value="UniProtKB-ARBA"/>
</dbReference>
<dbReference type="InterPro" id="IPR039919">
    <property type="entry name" value="ARHGEF10/ARHGEF17"/>
</dbReference>
<feature type="compositionally biased region" description="Basic and acidic residues" evidence="4">
    <location>
        <begin position="20"/>
        <end position="33"/>
    </location>
</feature>
<dbReference type="Pfam" id="PF00621">
    <property type="entry name" value="RhoGEF"/>
    <property type="match status" value="1"/>
</dbReference>
<proteinExistence type="predicted"/>
<keyword evidence="2" id="KW-0344">Guanine-nucleotide releasing factor</keyword>
<feature type="region of interest" description="Disordered" evidence="4">
    <location>
        <begin position="466"/>
        <end position="519"/>
    </location>
</feature>
<sequence>MSFSENLRKTRSKIRFPQENCDKKKESKAKEDASAEDEDPEEETAVKNDVTLSAKAVGSVAARAQAWEKSTSTPGYVTIGSVRYGVRFASSAPSKEVVPSRVEASNEKQADDGDFCCDVMQLAWPRVGASPLPPSKIPLPNAEKSQAINKRVLSGKVNEERAAPVYRNTLEVTRSKRTPVGCFAAGSVESSMKATPPTPNSLRRPAIGRSSFKFGSSSQSDGETSKLIATDSKEDLSVGSPASQFQLTLDKLHKFRFGVGSSGSDDKSGGKKKRSSDKTERLRELTDKLLHSRTPSCPDRKKPPICNSSPPKIPNKTQSAASSLRNLFGSTTSLIGSQQRDGSGKRESVECGRCDAEDADGGPRKADCDSSDGKRVRGPHVDAGGGGRGKLPSIGSLTFPRVTQVDASTSVSPPPDKVTERTSSTPSVDSAVGSDEGFVLGSSSNIVNISDSHKGSRSLTYPFTKKASKSDEMPFSSIDGNGLKSLQQYPSMSRELADVKEELTSSETADSPADAETGLVFQCAAPAGEPPDKPCRESGTPTLETLEKEINELIIQQNVTGPKPEIYVTTWPKDAWKKPEPEARKSFECSEGEAAEEAEAPREKPRLSCQSSDEKDDDVAPRRYQQLFRNDSLSEGESDHGDRWRDRTCSPSPLFSPGHDLSDGEGRAAGDKVPRRYSKRPLRGPYGQMLEAEMKRPEATRLLSKMQDLKFLEEYIAPVPENGCSPEMNRPSSESRLTCPRSRFGSGRSFDDSQLQSVYSTNPRTSSKRKVSANLPFAEPTGPGPKGVVVCHQRTTSSPSQLEAFSAEKAPSLSTSPVPRQNEATQELLAALLKGSSERNFLAEETSLIHQSKDTRTHIVVELFETERSYVESLQILVKKYLQPLKSPDSGGLVDSSVVDEIFYQIPEILGHHEALLEELTKRLEHWDPRQKIGDVFMDTFTRTTVIETYTSFINNWKTAKEAIRTTCQQKPSFARFLEAMAREHKGKLALDSLIIMPVQRIPRYELLIQRLLKHTDSSHPDHALLLAAQLEVHELAVKINLSERETLEIEQQQQTLRDLEALIEGLVDLTSQDRVFVRHDTVTMASGQGTRKERALFLFSDILIITSIKRRSGTIRKPSTTGPGSVAGALDANKYKLLMRIPIDDLEIVKTKDENLKRVMKEMEKLTDDVATLTQINELTSTLHFPHASLEEVVKEMLVSVNKQLAERSTSDSQLSYLELMLNTQNGVENISVVFNKPDKRASWEDAFTEWKQKLALSAHRKPAPEFVASVPIRKTRAGLQFTCAAPTLGVNACKMRDVWVCNSDGYVGQVCVLSLQPEPTVTSCNGVCNARILCVASIPAEGSSTPSSENCQDVKSDISISVEDADGMSGNIELVSSSSSDDDEADNDAPEKSEKRRSKSEPISSDVSSEETDTQQPTMWLGTEDGNIHVYNCSDNIRIKKNKVKIQHGCAVHCIIHLDNRVFVALANGDIAVYVRDQSGGWNTTDPYAVCVGIGSVPVTRMIPVSGKLWCGCLNSIRILNTSSLQVEHSFQISADNTRRVSGMAVSGLGVWISVQNSAVIRLFHSTSYENLCDVNVAPAVTKMLAGCDDIIRQHKAACLRVTALLACKDLLWIGTSAGVVLTMSLPHVTQSTTKLNSVPNVIGVPQGHTGHVRFLTCVETYPQSPHESTRPGSHHRYSMKNKGDLQASPSNPSKLLVISGGDGYEDFRNSNVSEVAGREDSTNHLLLWQI</sequence>
<dbReference type="SUPFAM" id="SSF50729">
    <property type="entry name" value="PH domain-like"/>
    <property type="match status" value="1"/>
</dbReference>
<name>A0AAW2I2E6_9NEOP</name>
<dbReference type="EMBL" id="JARGDH010000002">
    <property type="protein sequence ID" value="KAL0275883.1"/>
    <property type="molecule type" value="Genomic_DNA"/>
</dbReference>
<dbReference type="Gene3D" id="1.20.900.10">
    <property type="entry name" value="Dbl homology (DH) domain"/>
    <property type="match status" value="1"/>
</dbReference>
<feature type="region of interest" description="Disordered" evidence="4">
    <location>
        <begin position="800"/>
        <end position="819"/>
    </location>
</feature>
<feature type="compositionally biased region" description="Polar residues" evidence="4">
    <location>
        <begin position="752"/>
        <end position="765"/>
    </location>
</feature>
<evidence type="ECO:0000313" key="6">
    <source>
        <dbReference type="EMBL" id="KAL0275883.1"/>
    </source>
</evidence>
<feature type="coiled-coil region" evidence="3">
    <location>
        <begin position="1150"/>
        <end position="1177"/>
    </location>
</feature>
<reference evidence="6" key="1">
    <citation type="journal article" date="2024" name="Gigascience">
        <title>Chromosome-level genome of the poultry shaft louse Menopon gallinae provides insight into the host-switching and adaptive evolution of parasitic lice.</title>
        <authorList>
            <person name="Xu Y."/>
            <person name="Ma L."/>
            <person name="Liu S."/>
            <person name="Liang Y."/>
            <person name="Liu Q."/>
            <person name="He Z."/>
            <person name="Tian L."/>
            <person name="Duan Y."/>
            <person name="Cai W."/>
            <person name="Li H."/>
            <person name="Song F."/>
        </authorList>
    </citation>
    <scope>NUCLEOTIDE SEQUENCE</scope>
    <source>
        <strain evidence="6">Cailab_2023a</strain>
    </source>
</reference>
<feature type="region of interest" description="Disordered" evidence="4">
    <location>
        <begin position="573"/>
        <end position="693"/>
    </location>
</feature>
<dbReference type="SMART" id="SM00325">
    <property type="entry name" value="RhoGEF"/>
    <property type="match status" value="1"/>
</dbReference>
<evidence type="ECO:0000256" key="3">
    <source>
        <dbReference type="SAM" id="Coils"/>
    </source>
</evidence>
<feature type="compositionally biased region" description="Acidic residues" evidence="4">
    <location>
        <begin position="34"/>
        <end position="43"/>
    </location>
</feature>
<dbReference type="CDD" id="cd00160">
    <property type="entry name" value="RhoGEF"/>
    <property type="match status" value="1"/>
</dbReference>
<dbReference type="EMBL" id="JARGDH010000002">
    <property type="protein sequence ID" value="KAL0275884.1"/>
    <property type="molecule type" value="Genomic_DNA"/>
</dbReference>